<sequence>MSNNKQIVTEMIPQKKLGFWAIWALGVGSVIGDGIFLLMGQGIATAGPSSIVAYGIAGLSQLFLMIALGELAVGMPNAGAMSHWVERFMGSWWGFLSGFAFALGWVICGGSVGIAIGRITMWFFPQLKGDLWPAFFAILFLTIFAALNILGTEIAAKTQLLLVIIMTVVMALFSIIGLKDINIHNFTPFMPHGSKGFWAAIPLGTYAYLGAVTLATAGGEVKNPKDLPKALVWSSITFLVLYTAAQFVLQGIIPWNKVTIDDSPFTIAANQVFGIAGAYIMNMTAWIAAATCLLMGTLYAASRIFYAQAKSGYLPAFFGRLHPKTGTPVNGIIVVWAASVALIILGMINPDFLYVELSNQLVFAWLVSWTLALIASVLYRKNAKSEVLQLPWKQPLYPLFPILGFIGIAIVFYGSFIGTPMTLLRGVIWMGVLFLLFKVFNKSRTISTSDRKKESM</sequence>
<accession>A0AA90R0H8</accession>
<dbReference type="Pfam" id="PF13520">
    <property type="entry name" value="AA_permease_2"/>
    <property type="match status" value="1"/>
</dbReference>
<evidence type="ECO:0000256" key="1">
    <source>
        <dbReference type="ARBA" id="ARBA00004651"/>
    </source>
</evidence>
<feature type="transmembrane region" description="Helical" evidence="7">
    <location>
        <begin position="399"/>
        <end position="417"/>
    </location>
</feature>
<name>A0AA90R0H8_9BACI</name>
<dbReference type="PIRSF" id="PIRSF006060">
    <property type="entry name" value="AA_transporter"/>
    <property type="match status" value="1"/>
</dbReference>
<evidence type="ECO:0000256" key="7">
    <source>
        <dbReference type="SAM" id="Phobius"/>
    </source>
</evidence>
<keyword evidence="2" id="KW-0813">Transport</keyword>
<evidence type="ECO:0000313" key="9">
    <source>
        <dbReference type="Proteomes" id="UP001178888"/>
    </source>
</evidence>
<evidence type="ECO:0000256" key="4">
    <source>
        <dbReference type="ARBA" id="ARBA00022692"/>
    </source>
</evidence>
<feature type="transmembrane region" description="Helical" evidence="7">
    <location>
        <begin position="51"/>
        <end position="73"/>
    </location>
</feature>
<comment type="caution">
    <text evidence="8">The sequence shown here is derived from an EMBL/GenBank/DDBJ whole genome shotgun (WGS) entry which is preliminary data.</text>
</comment>
<dbReference type="GO" id="GO:0022857">
    <property type="term" value="F:transmembrane transporter activity"/>
    <property type="evidence" value="ECO:0007669"/>
    <property type="project" value="InterPro"/>
</dbReference>
<organism evidence="8 9">
    <name type="scientific">Bacillus salipaludis</name>
    <dbReference type="NCBI Taxonomy" id="2547811"/>
    <lineage>
        <taxon>Bacteria</taxon>
        <taxon>Bacillati</taxon>
        <taxon>Bacillota</taxon>
        <taxon>Bacilli</taxon>
        <taxon>Bacillales</taxon>
        <taxon>Bacillaceae</taxon>
        <taxon>Bacillus</taxon>
    </lineage>
</organism>
<dbReference type="PROSITE" id="PS00218">
    <property type="entry name" value="AMINO_ACID_PERMEASE_1"/>
    <property type="match status" value="1"/>
</dbReference>
<dbReference type="Gene3D" id="1.20.1740.10">
    <property type="entry name" value="Amino acid/polyamine transporter I"/>
    <property type="match status" value="1"/>
</dbReference>
<feature type="transmembrane region" description="Helical" evidence="7">
    <location>
        <begin position="20"/>
        <end position="39"/>
    </location>
</feature>
<keyword evidence="5 7" id="KW-1133">Transmembrane helix</keyword>
<dbReference type="RefSeq" id="WP_165976408.1">
    <property type="nucleotide sequence ID" value="NZ_JAVGVR010000001.1"/>
</dbReference>
<dbReference type="PANTHER" id="PTHR42770:SF7">
    <property type="entry name" value="MEMBRANE PROTEIN"/>
    <property type="match status" value="1"/>
</dbReference>
<feature type="transmembrane region" description="Helical" evidence="7">
    <location>
        <begin position="423"/>
        <end position="441"/>
    </location>
</feature>
<dbReference type="EMBL" id="JAVGVR010000001">
    <property type="protein sequence ID" value="MDQ6600559.1"/>
    <property type="molecule type" value="Genomic_DNA"/>
</dbReference>
<comment type="subcellular location">
    <subcellularLocation>
        <location evidence="1">Cell membrane</location>
        <topology evidence="1">Multi-pass membrane protein</topology>
    </subcellularLocation>
</comment>
<keyword evidence="6 7" id="KW-0472">Membrane</keyword>
<feature type="transmembrane region" description="Helical" evidence="7">
    <location>
        <begin position="197"/>
        <end position="218"/>
    </location>
</feature>
<proteinExistence type="predicted"/>
<feature type="transmembrane region" description="Helical" evidence="7">
    <location>
        <begin position="230"/>
        <end position="253"/>
    </location>
</feature>
<keyword evidence="9" id="KW-1185">Reference proteome</keyword>
<feature type="transmembrane region" description="Helical" evidence="7">
    <location>
        <begin position="273"/>
        <end position="301"/>
    </location>
</feature>
<evidence type="ECO:0000256" key="3">
    <source>
        <dbReference type="ARBA" id="ARBA00022475"/>
    </source>
</evidence>
<reference evidence="8" key="1">
    <citation type="submission" date="2023-08" db="EMBL/GenBank/DDBJ databases">
        <title>Nitrogen cycling bacteria in agricultural field soils.</title>
        <authorList>
            <person name="Jang J."/>
        </authorList>
    </citation>
    <scope>NUCLEOTIDE SEQUENCE</scope>
    <source>
        <strain evidence="8">PS3-36</strain>
    </source>
</reference>
<feature type="transmembrane region" description="Helical" evidence="7">
    <location>
        <begin position="158"/>
        <end position="177"/>
    </location>
</feature>
<evidence type="ECO:0000256" key="5">
    <source>
        <dbReference type="ARBA" id="ARBA00022989"/>
    </source>
</evidence>
<dbReference type="GO" id="GO:0005886">
    <property type="term" value="C:plasma membrane"/>
    <property type="evidence" value="ECO:0007669"/>
    <property type="project" value="UniProtKB-SubCell"/>
</dbReference>
<feature type="transmembrane region" description="Helical" evidence="7">
    <location>
        <begin position="93"/>
        <end position="119"/>
    </location>
</feature>
<evidence type="ECO:0000256" key="6">
    <source>
        <dbReference type="ARBA" id="ARBA00023136"/>
    </source>
</evidence>
<dbReference type="InterPro" id="IPR050367">
    <property type="entry name" value="APC_superfamily"/>
</dbReference>
<protein>
    <submittedName>
        <fullName evidence="8">Amino acid permease</fullName>
    </submittedName>
</protein>
<feature type="transmembrane region" description="Helical" evidence="7">
    <location>
        <begin position="329"/>
        <end position="348"/>
    </location>
</feature>
<evidence type="ECO:0000313" key="8">
    <source>
        <dbReference type="EMBL" id="MDQ6600559.1"/>
    </source>
</evidence>
<dbReference type="InterPro" id="IPR004840">
    <property type="entry name" value="Amino_acid_permease_CS"/>
</dbReference>
<dbReference type="AlphaFoldDB" id="A0AA90R0H8"/>
<feature type="transmembrane region" description="Helical" evidence="7">
    <location>
        <begin position="131"/>
        <end position="151"/>
    </location>
</feature>
<dbReference type="GO" id="GO:0006865">
    <property type="term" value="P:amino acid transport"/>
    <property type="evidence" value="ECO:0007669"/>
    <property type="project" value="InterPro"/>
</dbReference>
<keyword evidence="4 7" id="KW-0812">Transmembrane</keyword>
<feature type="transmembrane region" description="Helical" evidence="7">
    <location>
        <begin position="360"/>
        <end position="379"/>
    </location>
</feature>
<dbReference type="Proteomes" id="UP001178888">
    <property type="component" value="Unassembled WGS sequence"/>
</dbReference>
<keyword evidence="3" id="KW-1003">Cell membrane</keyword>
<gene>
    <name evidence="8" type="ORF">RCG21_30375</name>
</gene>
<evidence type="ECO:0000256" key="2">
    <source>
        <dbReference type="ARBA" id="ARBA00022448"/>
    </source>
</evidence>
<dbReference type="InterPro" id="IPR002293">
    <property type="entry name" value="AA/rel_permease1"/>
</dbReference>
<dbReference type="PANTHER" id="PTHR42770">
    <property type="entry name" value="AMINO ACID TRANSPORTER-RELATED"/>
    <property type="match status" value="1"/>
</dbReference>